<accession>A0ACC0WLV1</accession>
<reference evidence="1 2" key="1">
    <citation type="journal article" date="2022" name="bioRxiv">
        <title>The genome of the oomycete Peronosclerospora sorghi, a cosmopolitan pathogen of maize and sorghum, is inflated with dispersed pseudogenes.</title>
        <authorList>
            <person name="Fletcher K."/>
            <person name="Martin F."/>
            <person name="Isakeit T."/>
            <person name="Cavanaugh K."/>
            <person name="Magill C."/>
            <person name="Michelmore R."/>
        </authorList>
    </citation>
    <scope>NUCLEOTIDE SEQUENCE [LARGE SCALE GENOMIC DNA]</scope>
    <source>
        <strain evidence="1">P6</strain>
    </source>
</reference>
<organism evidence="1 2">
    <name type="scientific">Peronosclerospora sorghi</name>
    <dbReference type="NCBI Taxonomy" id="230839"/>
    <lineage>
        <taxon>Eukaryota</taxon>
        <taxon>Sar</taxon>
        <taxon>Stramenopiles</taxon>
        <taxon>Oomycota</taxon>
        <taxon>Peronosporomycetes</taxon>
        <taxon>Peronosporales</taxon>
        <taxon>Peronosporaceae</taxon>
        <taxon>Peronosclerospora</taxon>
    </lineage>
</organism>
<comment type="caution">
    <text evidence="1">The sequence shown here is derived from an EMBL/GenBank/DDBJ whole genome shotgun (WGS) entry which is preliminary data.</text>
</comment>
<evidence type="ECO:0000313" key="2">
    <source>
        <dbReference type="Proteomes" id="UP001163321"/>
    </source>
</evidence>
<dbReference type="Proteomes" id="UP001163321">
    <property type="component" value="Chromosome 11"/>
</dbReference>
<keyword evidence="2" id="KW-1185">Reference proteome</keyword>
<protein>
    <submittedName>
        <fullName evidence="1">Uncharacterized protein</fullName>
    </submittedName>
</protein>
<dbReference type="EMBL" id="CM047590">
    <property type="protein sequence ID" value="KAI9919739.1"/>
    <property type="molecule type" value="Genomic_DNA"/>
</dbReference>
<proteinExistence type="predicted"/>
<name>A0ACC0WLV1_9STRA</name>
<evidence type="ECO:0000313" key="1">
    <source>
        <dbReference type="EMBL" id="KAI9919739.1"/>
    </source>
</evidence>
<sequence length="125" mass="14042">MVQSLIKIYKEEGGRGLLTFILLVSIPGFAVESEFGYYWTASRSKLHQSEDRVTPLKVKRSYLLRVSTSEFRSIGNIAHEPSRVALGHNVSVLSSYLFGIFFTTKRRASLELNTKDVVAIDATDN</sequence>
<gene>
    <name evidence="1" type="ORF">PsorP6_017470</name>
</gene>